<dbReference type="SMART" id="SM00382">
    <property type="entry name" value="AAA"/>
    <property type="match status" value="2"/>
</dbReference>
<keyword evidence="7" id="KW-0472">Membrane</keyword>
<evidence type="ECO:0000313" key="10">
    <source>
        <dbReference type="Proteomes" id="UP001595976"/>
    </source>
</evidence>
<dbReference type="NCBIfam" id="NF007739">
    <property type="entry name" value="PRK10419.1"/>
    <property type="match status" value="2"/>
</dbReference>
<dbReference type="GO" id="GO:0005524">
    <property type="term" value="F:ATP binding"/>
    <property type="evidence" value="ECO:0007669"/>
    <property type="project" value="UniProtKB-KW"/>
</dbReference>
<reference evidence="10" key="1">
    <citation type="journal article" date="2019" name="Int. J. Syst. Evol. Microbiol.">
        <title>The Global Catalogue of Microorganisms (GCM) 10K type strain sequencing project: providing services to taxonomists for standard genome sequencing and annotation.</title>
        <authorList>
            <consortium name="The Broad Institute Genomics Platform"/>
            <consortium name="The Broad Institute Genome Sequencing Center for Infectious Disease"/>
            <person name="Wu L."/>
            <person name="Ma J."/>
        </authorList>
    </citation>
    <scope>NUCLEOTIDE SEQUENCE [LARGE SCALE GENOMIC DNA]</scope>
    <source>
        <strain evidence="10">CGMCC 1.15643</strain>
    </source>
</reference>
<keyword evidence="4" id="KW-1003">Cell membrane</keyword>
<dbReference type="Pfam" id="PF08352">
    <property type="entry name" value="oligo_HPY"/>
    <property type="match status" value="2"/>
</dbReference>
<gene>
    <name evidence="9" type="ORF">ACFPK2_11110</name>
</gene>
<dbReference type="CDD" id="cd03257">
    <property type="entry name" value="ABC_NikE_OppD_transporters"/>
    <property type="match status" value="2"/>
</dbReference>
<dbReference type="PROSITE" id="PS50893">
    <property type="entry name" value="ABC_TRANSPORTER_2"/>
    <property type="match status" value="2"/>
</dbReference>
<dbReference type="PANTHER" id="PTHR43297">
    <property type="entry name" value="OLIGOPEPTIDE TRANSPORT ATP-BINDING PROTEIN APPD"/>
    <property type="match status" value="1"/>
</dbReference>
<dbReference type="InterPro" id="IPR050388">
    <property type="entry name" value="ABC_Ni/Peptide_Import"/>
</dbReference>
<dbReference type="Proteomes" id="UP001595976">
    <property type="component" value="Unassembled WGS sequence"/>
</dbReference>
<dbReference type="NCBIfam" id="TIGR01727">
    <property type="entry name" value="oligo_HPY"/>
    <property type="match status" value="2"/>
</dbReference>
<evidence type="ECO:0000256" key="3">
    <source>
        <dbReference type="ARBA" id="ARBA00022448"/>
    </source>
</evidence>
<evidence type="ECO:0000256" key="5">
    <source>
        <dbReference type="ARBA" id="ARBA00022741"/>
    </source>
</evidence>
<feature type="domain" description="ABC transporter" evidence="8">
    <location>
        <begin position="366"/>
        <end position="615"/>
    </location>
</feature>
<organism evidence="9 10">
    <name type="scientific">Bosea minatitlanensis</name>
    <dbReference type="NCBI Taxonomy" id="128782"/>
    <lineage>
        <taxon>Bacteria</taxon>
        <taxon>Pseudomonadati</taxon>
        <taxon>Pseudomonadota</taxon>
        <taxon>Alphaproteobacteria</taxon>
        <taxon>Hyphomicrobiales</taxon>
        <taxon>Boseaceae</taxon>
        <taxon>Bosea</taxon>
    </lineage>
</organism>
<evidence type="ECO:0000259" key="8">
    <source>
        <dbReference type="PROSITE" id="PS50893"/>
    </source>
</evidence>
<name>A0ABW0F2B9_9HYPH</name>
<comment type="subcellular location">
    <subcellularLocation>
        <location evidence="1">Cell inner membrane</location>
        <topology evidence="1">Peripheral membrane protein</topology>
    </subcellularLocation>
</comment>
<keyword evidence="3" id="KW-0813">Transport</keyword>
<dbReference type="InterPro" id="IPR003593">
    <property type="entry name" value="AAA+_ATPase"/>
</dbReference>
<comment type="similarity">
    <text evidence="2">Belongs to the ABC transporter superfamily.</text>
</comment>
<accession>A0ABW0F2B9</accession>
<evidence type="ECO:0000256" key="4">
    <source>
        <dbReference type="ARBA" id="ARBA00022475"/>
    </source>
</evidence>
<sequence>MLNTLDIARPVAARPSAQAPLLSVENLRVEFDTSRGRVRAVDGVSWNVYPGETMAIVGESGCGKSVSALAVMGLLAKPAGRVAGGRIMFGDRDLTKLSTSQLRELRGRDIAMVFQEPMTSLNPVLSIGMQLAEPLRIHLGMNAQEARERSIELLGLVGIADAARRLDQYPHQFSGGMRQRVMIAIALTCNPKLIIADEPTTALDVTIQAQVLELMKELSQKLGIALVIITHNLGIVARYADRLTVMYAGRVVEEGTAEQLFARPRHPYTLGLLRSVPRLDRPRAGLLDTIDGLPPNLLAPPTGCRFAERCFLRAAACEADPPLFDLAEGQRSACHRHAKLEQALAARPAAPPLPEAAPSDGEAPLLSVRALRKDFHVPVGQGRHGLVRAVDDVSFDVPRGTTLGVVGESGCGKTTVGRMILRLTPQTSGEVLFEGTDIASASAEAMRKLRLRMQVVFQDPFSSLNPRMSIGDTLNEPQLVYRKARNRREADERSAELLRRVGLVPEMASRYPHQLSGGQRQRVGIARALAMQPSFIVCDEPVSALDVSVQAQIMNLLTDLQNSLGMTFLFIAHDLAVVRHISQRIVVMYLGRVVEAADCDDLYREPLHPYTQALLDAAPVPDPTIERQRAARVLKGEPPSPLNPPSGCTYHTRCPRATAECAGIVPPLREVRPGHFAACIKL</sequence>
<proteinExistence type="inferred from homology"/>
<dbReference type="InterPro" id="IPR013563">
    <property type="entry name" value="Oligopep_ABC_C"/>
</dbReference>
<dbReference type="InterPro" id="IPR017871">
    <property type="entry name" value="ABC_transporter-like_CS"/>
</dbReference>
<evidence type="ECO:0000256" key="6">
    <source>
        <dbReference type="ARBA" id="ARBA00022840"/>
    </source>
</evidence>
<dbReference type="PROSITE" id="PS00211">
    <property type="entry name" value="ABC_TRANSPORTER_1"/>
    <property type="match status" value="2"/>
</dbReference>
<dbReference type="Gene3D" id="3.40.50.300">
    <property type="entry name" value="P-loop containing nucleotide triphosphate hydrolases"/>
    <property type="match status" value="2"/>
</dbReference>
<evidence type="ECO:0000256" key="1">
    <source>
        <dbReference type="ARBA" id="ARBA00004417"/>
    </source>
</evidence>
<keyword evidence="5" id="KW-0547">Nucleotide-binding</keyword>
<dbReference type="PANTHER" id="PTHR43297:SF2">
    <property type="entry name" value="DIPEPTIDE TRANSPORT ATP-BINDING PROTEIN DPPD"/>
    <property type="match status" value="1"/>
</dbReference>
<dbReference type="Pfam" id="PF00005">
    <property type="entry name" value="ABC_tran"/>
    <property type="match status" value="2"/>
</dbReference>
<comment type="caution">
    <text evidence="9">The sequence shown here is derived from an EMBL/GenBank/DDBJ whole genome shotgun (WGS) entry which is preliminary data.</text>
</comment>
<evidence type="ECO:0000256" key="2">
    <source>
        <dbReference type="ARBA" id="ARBA00005417"/>
    </source>
</evidence>
<feature type="domain" description="ABC transporter" evidence="8">
    <location>
        <begin position="22"/>
        <end position="273"/>
    </location>
</feature>
<protein>
    <submittedName>
        <fullName evidence="9">Dipeptide ABC transporter ATP-binding protein</fullName>
    </submittedName>
</protein>
<dbReference type="EMBL" id="JBHSLI010000004">
    <property type="protein sequence ID" value="MFC5293537.1"/>
    <property type="molecule type" value="Genomic_DNA"/>
</dbReference>
<dbReference type="InterPro" id="IPR003439">
    <property type="entry name" value="ABC_transporter-like_ATP-bd"/>
</dbReference>
<dbReference type="InterPro" id="IPR027417">
    <property type="entry name" value="P-loop_NTPase"/>
</dbReference>
<evidence type="ECO:0000313" key="9">
    <source>
        <dbReference type="EMBL" id="MFC5293537.1"/>
    </source>
</evidence>
<dbReference type="SUPFAM" id="SSF52540">
    <property type="entry name" value="P-loop containing nucleoside triphosphate hydrolases"/>
    <property type="match status" value="2"/>
</dbReference>
<keyword evidence="10" id="KW-1185">Reference proteome</keyword>
<dbReference type="NCBIfam" id="NF008453">
    <property type="entry name" value="PRK11308.1"/>
    <property type="match status" value="2"/>
</dbReference>
<keyword evidence="6 9" id="KW-0067">ATP-binding</keyword>
<evidence type="ECO:0000256" key="7">
    <source>
        <dbReference type="ARBA" id="ARBA00023136"/>
    </source>
</evidence>